<dbReference type="KEGG" id="ntp:CRH09_20070"/>
<proteinExistence type="predicted"/>
<dbReference type="GO" id="GO:0003677">
    <property type="term" value="F:DNA binding"/>
    <property type="evidence" value="ECO:0007669"/>
    <property type="project" value="InterPro"/>
</dbReference>
<dbReference type="AlphaFoldDB" id="A0A291RWP2"/>
<evidence type="ECO:0000313" key="2">
    <source>
        <dbReference type="Proteomes" id="UP000221961"/>
    </source>
</evidence>
<gene>
    <name evidence="1" type="ORF">CRH09_20070</name>
</gene>
<organism evidence="1 2">
    <name type="scientific">Nocardia terpenica</name>
    <dbReference type="NCBI Taxonomy" id="455432"/>
    <lineage>
        <taxon>Bacteria</taxon>
        <taxon>Bacillati</taxon>
        <taxon>Actinomycetota</taxon>
        <taxon>Actinomycetes</taxon>
        <taxon>Mycobacteriales</taxon>
        <taxon>Nocardiaceae</taxon>
        <taxon>Nocardia</taxon>
    </lineage>
</organism>
<evidence type="ECO:0008006" key="3">
    <source>
        <dbReference type="Google" id="ProtNLM"/>
    </source>
</evidence>
<accession>A0A291RWP2</accession>
<dbReference type="Pfam" id="PF13560">
    <property type="entry name" value="HTH_31"/>
    <property type="match status" value="1"/>
</dbReference>
<sequence>MSGHLLRELRMTAGIGLRKMAARTAFSVGYLSEVETGQKPVNAGIVDAYRRVLGDPTLGLPDVDMERLAATVADPSGAGASSLEDIRAMVEYTRRLEDRVGASLVVPVVRGIDGIARALTAERTRMAAGFAAEVSLYRGWLEHAVHRPRIADKSLADAFELADLAGDGAQRAHALSFRSYVARHDGDLPKAVALIDAAVREEGTHPALNAFDRYWRAELTALQGDRSAAARALHRADRAAYAAEGTELPDFGYWYTPGFLGVQRGVVLAAMGRKADAVKEASQGVAAMPSDHQRADWLAAMLDDIDPEMRNDYR</sequence>
<protein>
    <recommendedName>
        <fullName evidence="3">Helix-turn-helix domain-containing protein</fullName>
    </recommendedName>
</protein>
<reference evidence="1 2" key="1">
    <citation type="submission" date="2017-10" db="EMBL/GenBank/DDBJ databases">
        <title>Comparative genomics between pathogenic Norcardia.</title>
        <authorList>
            <person name="Zeng L."/>
        </authorList>
    </citation>
    <scope>NUCLEOTIDE SEQUENCE [LARGE SCALE GENOMIC DNA]</scope>
    <source>
        <strain evidence="1 2">NC_YFY_NT001</strain>
    </source>
</reference>
<dbReference type="Gene3D" id="1.10.260.40">
    <property type="entry name" value="lambda repressor-like DNA-binding domains"/>
    <property type="match status" value="1"/>
</dbReference>
<evidence type="ECO:0000313" key="1">
    <source>
        <dbReference type="EMBL" id="ATL71946.1"/>
    </source>
</evidence>
<dbReference type="InterPro" id="IPR001387">
    <property type="entry name" value="Cro/C1-type_HTH"/>
</dbReference>
<dbReference type="EMBL" id="CP023778">
    <property type="protein sequence ID" value="ATL71946.1"/>
    <property type="molecule type" value="Genomic_DNA"/>
</dbReference>
<dbReference type="CDD" id="cd00093">
    <property type="entry name" value="HTH_XRE"/>
    <property type="match status" value="1"/>
</dbReference>
<dbReference type="Proteomes" id="UP000221961">
    <property type="component" value="Chromosome"/>
</dbReference>
<name>A0A291RWP2_9NOCA</name>
<dbReference type="InterPro" id="IPR010982">
    <property type="entry name" value="Lambda_DNA-bd_dom_sf"/>
</dbReference>
<dbReference type="SUPFAM" id="SSF47413">
    <property type="entry name" value="lambda repressor-like DNA-binding domains"/>
    <property type="match status" value="1"/>
</dbReference>